<dbReference type="AlphaFoldDB" id="A0A0C3HWD4"/>
<keyword evidence="2" id="KW-1185">Reference proteome</keyword>
<dbReference type="InParanoid" id="A0A0C3HWD4"/>
<reference evidence="1 2" key="1">
    <citation type="submission" date="2014-04" db="EMBL/GenBank/DDBJ databases">
        <authorList>
            <consortium name="DOE Joint Genome Institute"/>
            <person name="Kuo A."/>
            <person name="Martino E."/>
            <person name="Perotto S."/>
            <person name="Kohler A."/>
            <person name="Nagy L.G."/>
            <person name="Floudas D."/>
            <person name="Copeland A."/>
            <person name="Barry K.W."/>
            <person name="Cichocki N."/>
            <person name="Veneault-Fourrey C."/>
            <person name="LaButti K."/>
            <person name="Lindquist E.A."/>
            <person name="Lipzen A."/>
            <person name="Lundell T."/>
            <person name="Morin E."/>
            <person name="Murat C."/>
            <person name="Sun H."/>
            <person name="Tunlid A."/>
            <person name="Henrissat B."/>
            <person name="Grigoriev I.V."/>
            <person name="Hibbett D.S."/>
            <person name="Martin F."/>
            <person name="Nordberg H.P."/>
            <person name="Cantor M.N."/>
            <person name="Hua S.X."/>
        </authorList>
    </citation>
    <scope>NUCLEOTIDE SEQUENCE [LARGE SCALE GENOMIC DNA]</scope>
    <source>
        <strain evidence="1 2">Zn</strain>
    </source>
</reference>
<reference evidence="2" key="2">
    <citation type="submission" date="2015-01" db="EMBL/GenBank/DDBJ databases">
        <title>Evolutionary Origins and Diversification of the Mycorrhizal Mutualists.</title>
        <authorList>
            <consortium name="DOE Joint Genome Institute"/>
            <consortium name="Mycorrhizal Genomics Consortium"/>
            <person name="Kohler A."/>
            <person name="Kuo A."/>
            <person name="Nagy L.G."/>
            <person name="Floudas D."/>
            <person name="Copeland A."/>
            <person name="Barry K.W."/>
            <person name="Cichocki N."/>
            <person name="Veneault-Fourrey C."/>
            <person name="LaButti K."/>
            <person name="Lindquist E.A."/>
            <person name="Lipzen A."/>
            <person name="Lundell T."/>
            <person name="Morin E."/>
            <person name="Murat C."/>
            <person name="Riley R."/>
            <person name="Ohm R."/>
            <person name="Sun H."/>
            <person name="Tunlid A."/>
            <person name="Henrissat B."/>
            <person name="Grigoriev I.V."/>
            <person name="Hibbett D.S."/>
            <person name="Martin F."/>
        </authorList>
    </citation>
    <scope>NUCLEOTIDE SEQUENCE [LARGE SCALE GENOMIC DNA]</scope>
    <source>
        <strain evidence="2">Zn</strain>
    </source>
</reference>
<gene>
    <name evidence="1" type="ORF">OIDMADRAFT_16040</name>
</gene>
<dbReference type="HOGENOM" id="CLU_2038725_0_0_1"/>
<accession>A0A0C3HWD4</accession>
<name>A0A0C3HWD4_OIDMZ</name>
<evidence type="ECO:0000313" key="2">
    <source>
        <dbReference type="Proteomes" id="UP000054321"/>
    </source>
</evidence>
<evidence type="ECO:0000313" key="1">
    <source>
        <dbReference type="EMBL" id="KIN07230.1"/>
    </source>
</evidence>
<protein>
    <submittedName>
        <fullName evidence="1">Uncharacterized protein</fullName>
    </submittedName>
</protein>
<organism evidence="1 2">
    <name type="scientific">Oidiodendron maius (strain Zn)</name>
    <dbReference type="NCBI Taxonomy" id="913774"/>
    <lineage>
        <taxon>Eukaryota</taxon>
        <taxon>Fungi</taxon>
        <taxon>Dikarya</taxon>
        <taxon>Ascomycota</taxon>
        <taxon>Pezizomycotina</taxon>
        <taxon>Leotiomycetes</taxon>
        <taxon>Leotiomycetes incertae sedis</taxon>
        <taxon>Myxotrichaceae</taxon>
        <taxon>Oidiodendron</taxon>
    </lineage>
</organism>
<dbReference type="Proteomes" id="UP000054321">
    <property type="component" value="Unassembled WGS sequence"/>
</dbReference>
<proteinExistence type="predicted"/>
<dbReference type="EMBL" id="KN832870">
    <property type="protein sequence ID" value="KIN07230.1"/>
    <property type="molecule type" value="Genomic_DNA"/>
</dbReference>
<sequence length="121" mass="13113">MSALSALISERPAMDTVSTSNRLKALRRPRIAQPLVDICNLDHPLWHLPVAIFCSVQLKLKLACSLLSSPLPKVRVGLLGVGAKPEPEGREAFSPGSFSLHAIHGAKETSYHLVHALGRTF</sequence>